<gene>
    <name evidence="1" type="ORF">IGS68_07270</name>
</gene>
<proteinExistence type="predicted"/>
<reference evidence="1" key="1">
    <citation type="submission" date="2021-02" db="EMBL/GenBank/DDBJ databases">
        <title>Skermanella TT6 skin isolate.</title>
        <authorList>
            <person name="Lee K."/>
            <person name="Ganzorig M."/>
        </authorList>
    </citation>
    <scope>NUCLEOTIDE SEQUENCE</scope>
    <source>
        <strain evidence="1">TT6</strain>
    </source>
</reference>
<accession>A0ABX7B9H2</accession>
<evidence type="ECO:0000313" key="1">
    <source>
        <dbReference type="EMBL" id="QQP91011.1"/>
    </source>
</evidence>
<evidence type="ECO:0000313" key="2">
    <source>
        <dbReference type="Proteomes" id="UP000595197"/>
    </source>
</evidence>
<name>A0ABX7B9H2_9PROT</name>
<evidence type="ECO:0008006" key="3">
    <source>
        <dbReference type="Google" id="ProtNLM"/>
    </source>
</evidence>
<dbReference type="Proteomes" id="UP000595197">
    <property type="component" value="Chromosome"/>
</dbReference>
<keyword evidence="2" id="KW-1185">Reference proteome</keyword>
<organism evidence="1 2">
    <name type="scientific">Skermanella cutis</name>
    <dbReference type="NCBI Taxonomy" id="2775420"/>
    <lineage>
        <taxon>Bacteria</taxon>
        <taxon>Pseudomonadati</taxon>
        <taxon>Pseudomonadota</taxon>
        <taxon>Alphaproteobacteria</taxon>
        <taxon>Rhodospirillales</taxon>
        <taxon>Azospirillaceae</taxon>
        <taxon>Skermanella</taxon>
    </lineage>
</organism>
<dbReference type="EMBL" id="CP067420">
    <property type="protein sequence ID" value="QQP91011.1"/>
    <property type="molecule type" value="Genomic_DNA"/>
</dbReference>
<dbReference type="RefSeq" id="WP_201078488.1">
    <property type="nucleotide sequence ID" value="NZ_CP067420.1"/>
</dbReference>
<protein>
    <recommendedName>
        <fullName evidence="3">CHAD domain-containing protein</fullName>
    </recommendedName>
</protein>
<sequence length="413" mass="44552">MALISYRTLSVSCRGAADEPWSVEPGPVPNEIRAALRDRVPALPRLREHRRRSSELRRFCEPFADLLCDTVPPRRRVGQIPRSVLRPLWTLLLAERAADRRGRRGAGGEIGAVEVAGLIHRARRQPDFAERAASVHPDFWNIVDDIRAALILDDRVHDARAHLAAAAATGQCPHWLLDHLAASVAGLSAADPKAADLFVMLVARHRPVARTALEMLDRLADRPETRMHVAGLFDRMAEDVRTRAFAAVPERGPADPLALEAAVRDLAALKLSAGRATHAAAAFGALEADLRALLAGRFLAGAAERIAGLVPTDRTDLRHPDVARLRAALAALARSRRLFKALGTLPVFERALASVGEDAVCRLAGLAAGIDGLPAEERPAARTVIGDALGALHLVTPPQAFRRAAERVLPAQS</sequence>